<dbReference type="PROSITE" id="PS51192">
    <property type="entry name" value="HELICASE_ATP_BIND_1"/>
    <property type="match status" value="1"/>
</dbReference>
<dbReference type="GO" id="GO:0003723">
    <property type="term" value="F:RNA binding"/>
    <property type="evidence" value="ECO:0007669"/>
    <property type="project" value="UniProtKB-KW"/>
</dbReference>
<evidence type="ECO:0000256" key="7">
    <source>
        <dbReference type="ARBA" id="ARBA00047984"/>
    </source>
</evidence>
<feature type="domain" description="Helicase C-terminal" evidence="12">
    <location>
        <begin position="416"/>
        <end position="560"/>
    </location>
</feature>
<dbReference type="InterPro" id="IPR001650">
    <property type="entry name" value="Helicase_C-like"/>
</dbReference>
<evidence type="ECO:0000259" key="13">
    <source>
        <dbReference type="PROSITE" id="PS51195"/>
    </source>
</evidence>
<dbReference type="InterPro" id="IPR011545">
    <property type="entry name" value="DEAD/DEAH_box_helicase_dom"/>
</dbReference>
<evidence type="ECO:0000256" key="4">
    <source>
        <dbReference type="ARBA" id="ARBA00022806"/>
    </source>
</evidence>
<feature type="compositionally biased region" description="Basic and acidic residues" evidence="10">
    <location>
        <begin position="59"/>
        <end position="73"/>
    </location>
</feature>
<dbReference type="SUPFAM" id="SSF52540">
    <property type="entry name" value="P-loop containing nucleoside triphosphate hydrolases"/>
    <property type="match status" value="1"/>
</dbReference>
<dbReference type="AlphaFoldDB" id="K3WTV7"/>
<dbReference type="HOGENOM" id="CLU_003041_16_3_1"/>
<dbReference type="PANTHER" id="PTHR47958">
    <property type="entry name" value="ATP-DEPENDENT RNA HELICASE DBP3"/>
    <property type="match status" value="1"/>
</dbReference>
<keyword evidence="4 9" id="KW-0347">Helicase</keyword>
<feature type="domain" description="Helicase ATP-binding" evidence="11">
    <location>
        <begin position="203"/>
        <end position="389"/>
    </location>
</feature>
<reference evidence="14" key="3">
    <citation type="submission" date="2015-02" db="UniProtKB">
        <authorList>
            <consortium name="EnsemblProtists"/>
        </authorList>
    </citation>
    <scope>IDENTIFICATION</scope>
    <source>
        <strain evidence="14">DAOM BR144</strain>
    </source>
</reference>
<keyword evidence="5 9" id="KW-0067">ATP-binding</keyword>
<dbReference type="Proteomes" id="UP000019132">
    <property type="component" value="Unassembled WGS sequence"/>
</dbReference>
<keyword evidence="3 9" id="KW-0378">Hydrolase</keyword>
<dbReference type="OMA" id="CYRSWVR"/>
<evidence type="ECO:0000256" key="2">
    <source>
        <dbReference type="ARBA" id="ARBA00022741"/>
    </source>
</evidence>
<dbReference type="GO" id="GO:0003724">
    <property type="term" value="F:RNA helicase activity"/>
    <property type="evidence" value="ECO:0007669"/>
    <property type="project" value="UniProtKB-EC"/>
</dbReference>
<comment type="catalytic activity">
    <reaction evidence="7">
        <text>ATP + H2O = ADP + phosphate + H(+)</text>
        <dbReference type="Rhea" id="RHEA:13065"/>
        <dbReference type="ChEBI" id="CHEBI:15377"/>
        <dbReference type="ChEBI" id="CHEBI:15378"/>
        <dbReference type="ChEBI" id="CHEBI:30616"/>
        <dbReference type="ChEBI" id="CHEBI:43474"/>
        <dbReference type="ChEBI" id="CHEBI:456216"/>
        <dbReference type="EC" id="3.6.4.13"/>
    </reaction>
</comment>
<dbReference type="FunFam" id="3.40.50.300:FF:000008">
    <property type="entry name" value="ATP-dependent RNA helicase RhlB"/>
    <property type="match status" value="1"/>
</dbReference>
<feature type="compositionally biased region" description="Gly residues" evidence="10">
    <location>
        <begin position="49"/>
        <end position="58"/>
    </location>
</feature>
<dbReference type="PROSITE" id="PS51194">
    <property type="entry name" value="HELICASE_CTER"/>
    <property type="match status" value="1"/>
</dbReference>
<evidence type="ECO:0000313" key="14">
    <source>
        <dbReference type="EnsemblProtists" id="PYU1_T008403"/>
    </source>
</evidence>
<dbReference type="InterPro" id="IPR027417">
    <property type="entry name" value="P-loop_NTPase"/>
</dbReference>
<dbReference type="STRING" id="431595.K3WTV7"/>
<dbReference type="SMART" id="SM00490">
    <property type="entry name" value="HELICc"/>
    <property type="match status" value="1"/>
</dbReference>
<evidence type="ECO:0000259" key="12">
    <source>
        <dbReference type="PROSITE" id="PS51194"/>
    </source>
</evidence>
<feature type="short sequence motif" description="Q motif" evidence="8">
    <location>
        <begin position="172"/>
        <end position="200"/>
    </location>
</feature>
<feature type="region of interest" description="Disordered" evidence="10">
    <location>
        <begin position="1"/>
        <end position="132"/>
    </location>
</feature>
<dbReference type="eggNOG" id="KOG0335">
    <property type="taxonomic scope" value="Eukaryota"/>
</dbReference>
<dbReference type="GO" id="GO:0005524">
    <property type="term" value="F:ATP binding"/>
    <property type="evidence" value="ECO:0007669"/>
    <property type="project" value="UniProtKB-KW"/>
</dbReference>
<evidence type="ECO:0000259" key="11">
    <source>
        <dbReference type="PROSITE" id="PS51192"/>
    </source>
</evidence>
<evidence type="ECO:0000256" key="10">
    <source>
        <dbReference type="SAM" id="MobiDB-lite"/>
    </source>
</evidence>
<dbReference type="Gene3D" id="3.40.50.300">
    <property type="entry name" value="P-loop containing nucleotide triphosphate hydrolases"/>
    <property type="match status" value="2"/>
</dbReference>
<keyword evidence="2 9" id="KW-0547">Nucleotide-binding</keyword>
<keyword evidence="15" id="KW-1185">Reference proteome</keyword>
<dbReference type="EC" id="3.6.4.13" evidence="1"/>
<accession>K3WTV7</accession>
<dbReference type="PROSITE" id="PS00039">
    <property type="entry name" value="DEAD_ATP_HELICASE"/>
    <property type="match status" value="1"/>
</dbReference>
<dbReference type="CDD" id="cd18787">
    <property type="entry name" value="SF2_C_DEAD"/>
    <property type="match status" value="1"/>
</dbReference>
<dbReference type="Pfam" id="PF00270">
    <property type="entry name" value="DEAD"/>
    <property type="match status" value="1"/>
</dbReference>
<reference evidence="15" key="1">
    <citation type="journal article" date="2010" name="Genome Biol.">
        <title>Genome sequence of the necrotrophic plant pathogen Pythium ultimum reveals original pathogenicity mechanisms and effector repertoire.</title>
        <authorList>
            <person name="Levesque C.A."/>
            <person name="Brouwer H."/>
            <person name="Cano L."/>
            <person name="Hamilton J.P."/>
            <person name="Holt C."/>
            <person name="Huitema E."/>
            <person name="Raffaele S."/>
            <person name="Robideau G.P."/>
            <person name="Thines M."/>
            <person name="Win J."/>
            <person name="Zerillo M.M."/>
            <person name="Beakes G.W."/>
            <person name="Boore J.L."/>
            <person name="Busam D."/>
            <person name="Dumas B."/>
            <person name="Ferriera S."/>
            <person name="Fuerstenberg S.I."/>
            <person name="Gachon C.M."/>
            <person name="Gaulin E."/>
            <person name="Govers F."/>
            <person name="Grenville-Briggs L."/>
            <person name="Horner N."/>
            <person name="Hostetler J."/>
            <person name="Jiang R.H."/>
            <person name="Johnson J."/>
            <person name="Krajaejun T."/>
            <person name="Lin H."/>
            <person name="Meijer H.J."/>
            <person name="Moore B."/>
            <person name="Morris P."/>
            <person name="Phuntmart V."/>
            <person name="Puiu D."/>
            <person name="Shetty J."/>
            <person name="Stajich J.E."/>
            <person name="Tripathy S."/>
            <person name="Wawra S."/>
            <person name="van West P."/>
            <person name="Whitty B.R."/>
            <person name="Coutinho P.M."/>
            <person name="Henrissat B."/>
            <person name="Martin F."/>
            <person name="Thomas P.D."/>
            <person name="Tyler B.M."/>
            <person name="De Vries R.P."/>
            <person name="Kamoun S."/>
            <person name="Yandell M."/>
            <person name="Tisserat N."/>
            <person name="Buell C.R."/>
        </authorList>
    </citation>
    <scope>NUCLEOTIDE SEQUENCE</scope>
    <source>
        <strain evidence="15">DAOM:BR144</strain>
    </source>
</reference>
<reference evidence="15" key="2">
    <citation type="submission" date="2010-04" db="EMBL/GenBank/DDBJ databases">
        <authorList>
            <person name="Buell R."/>
            <person name="Hamilton J."/>
            <person name="Hostetler J."/>
        </authorList>
    </citation>
    <scope>NUCLEOTIDE SEQUENCE [LARGE SCALE GENOMIC DNA]</scope>
    <source>
        <strain evidence="15">DAOM:BR144</strain>
    </source>
</reference>
<evidence type="ECO:0000256" key="3">
    <source>
        <dbReference type="ARBA" id="ARBA00022801"/>
    </source>
</evidence>
<sequence length="644" mass="69375">MEGGRSSYVPPHLRNRGAGGDDHGAPREDFGGRGGYRGGDRGGDRGFGGDRGYGGPRGGSRERGGRFGEREGSDGGYSRPATNSRWAGFESSGSRGGDRGGYGGDRGYGGGSRGGYGGGPRVNELGYHGDTRPNERLEHELFGDAKSSGINFDKYDDIPVETSGENVPDPVTEFKVEELGPEVVRNLDLCKYDKPTPVQKYSIPIGLAGRDMMACAQTGSGKTGGFLFPTLAAMLRVGAQTPPEANMGRTRKIFPSALVLAPTRELASQIYDEAKKFCYCTGIAPVCVYGGAEVGKQLRELERGCDLLVATPGRLVDLMERGRISLAGIRFLILDEADRMLDMGFEPQIRRIVEQEDMPRERQTFMFSATFPREIQRLASDFLQDYIFLTVGRVGSASKDVKQSVEYIEQYDKEDYLIRFLNQVQDGLILVFVETKRNADFLEDLLCREGFPATSIHGDRTQREREQALASFRSGRTPVLVATDVAARGLDINGVTQVINYDLPSNIDDYVHRIGRTGRVGNVGFALSMMNDKNRNIARELYELLVENGQECPAWLDQMANSGFRGGGGGRGRGGRGGSSRFGARDFRRDERGGGGAPPRGGGFGGAPSGGYGGGYGGGGGGSSYGGQSRGAPRGGYSDDNSAW</sequence>
<dbReference type="InterPro" id="IPR014001">
    <property type="entry name" value="Helicase_ATP-bd"/>
</dbReference>
<protein>
    <recommendedName>
        <fullName evidence="1">RNA helicase</fullName>
        <ecNumber evidence="1">3.6.4.13</ecNumber>
    </recommendedName>
</protein>
<dbReference type="InterPro" id="IPR044763">
    <property type="entry name" value="Ded1/Dbp1_DEADc"/>
</dbReference>
<dbReference type="EMBL" id="GL376613">
    <property type="status" value="NOT_ANNOTATED_CDS"/>
    <property type="molecule type" value="Genomic_DNA"/>
</dbReference>
<dbReference type="VEuPathDB" id="FungiDB:PYU1_G008387"/>
<name>K3WTV7_GLOUD</name>
<dbReference type="PROSITE" id="PS51195">
    <property type="entry name" value="Q_MOTIF"/>
    <property type="match status" value="1"/>
</dbReference>
<feature type="region of interest" description="Disordered" evidence="10">
    <location>
        <begin position="563"/>
        <end position="644"/>
    </location>
</feature>
<dbReference type="GO" id="GO:0016787">
    <property type="term" value="F:hydrolase activity"/>
    <property type="evidence" value="ECO:0007669"/>
    <property type="project" value="UniProtKB-KW"/>
</dbReference>
<dbReference type="Pfam" id="PF00271">
    <property type="entry name" value="Helicase_C"/>
    <property type="match status" value="1"/>
</dbReference>
<evidence type="ECO:0000256" key="6">
    <source>
        <dbReference type="ARBA" id="ARBA00022884"/>
    </source>
</evidence>
<evidence type="ECO:0000256" key="9">
    <source>
        <dbReference type="RuleBase" id="RU000492"/>
    </source>
</evidence>
<feature type="compositionally biased region" description="Basic and acidic residues" evidence="10">
    <location>
        <begin position="19"/>
        <end position="31"/>
    </location>
</feature>
<feature type="compositionally biased region" description="Gly residues" evidence="10">
    <location>
        <begin position="99"/>
        <end position="120"/>
    </location>
</feature>
<organism evidence="14 15">
    <name type="scientific">Globisporangium ultimum (strain ATCC 200006 / CBS 805.95 / DAOM BR144)</name>
    <name type="common">Pythium ultimum</name>
    <dbReference type="NCBI Taxonomy" id="431595"/>
    <lineage>
        <taxon>Eukaryota</taxon>
        <taxon>Sar</taxon>
        <taxon>Stramenopiles</taxon>
        <taxon>Oomycota</taxon>
        <taxon>Peronosporomycetes</taxon>
        <taxon>Pythiales</taxon>
        <taxon>Pythiaceae</taxon>
        <taxon>Globisporangium</taxon>
    </lineage>
</organism>
<dbReference type="SMART" id="SM00487">
    <property type="entry name" value="DEXDc"/>
    <property type="match status" value="1"/>
</dbReference>
<feature type="domain" description="DEAD-box RNA helicase Q" evidence="13">
    <location>
        <begin position="172"/>
        <end position="200"/>
    </location>
</feature>
<evidence type="ECO:0000256" key="8">
    <source>
        <dbReference type="PROSITE-ProRule" id="PRU00552"/>
    </source>
</evidence>
<feature type="compositionally biased region" description="Basic and acidic residues" evidence="10">
    <location>
        <begin position="583"/>
        <end position="593"/>
    </location>
</feature>
<dbReference type="FunFam" id="3.40.50.300:FF:000397">
    <property type="entry name" value="Probable ATP-dependent RNA helicase DDX4"/>
    <property type="match status" value="1"/>
</dbReference>
<dbReference type="InParanoid" id="K3WTV7"/>
<keyword evidence="6" id="KW-0694">RNA-binding</keyword>
<proteinExistence type="inferred from homology"/>
<dbReference type="EnsemblProtists" id="PYU1_T008403">
    <property type="protein sequence ID" value="PYU1_T008403"/>
    <property type="gene ID" value="PYU1_G008387"/>
</dbReference>
<evidence type="ECO:0000313" key="15">
    <source>
        <dbReference type="Proteomes" id="UP000019132"/>
    </source>
</evidence>
<evidence type="ECO:0000256" key="1">
    <source>
        <dbReference type="ARBA" id="ARBA00012552"/>
    </source>
</evidence>
<feature type="compositionally biased region" description="Gly residues" evidence="10">
    <location>
        <begin position="564"/>
        <end position="580"/>
    </location>
</feature>
<comment type="similarity">
    <text evidence="9">Belongs to the DEAD box helicase family.</text>
</comment>
<evidence type="ECO:0000256" key="5">
    <source>
        <dbReference type="ARBA" id="ARBA00022840"/>
    </source>
</evidence>
<dbReference type="InterPro" id="IPR000629">
    <property type="entry name" value="RNA-helicase_DEAD-box_CS"/>
</dbReference>
<dbReference type="CDD" id="cd17967">
    <property type="entry name" value="DEADc_DDX3_DDX4"/>
    <property type="match status" value="1"/>
</dbReference>
<feature type="compositionally biased region" description="Gly residues" evidence="10">
    <location>
        <begin position="594"/>
        <end position="629"/>
    </location>
</feature>
<dbReference type="InterPro" id="IPR014014">
    <property type="entry name" value="RNA_helicase_DEAD_Q_motif"/>
</dbReference>
<feature type="compositionally biased region" description="Basic and acidic residues" evidence="10">
    <location>
        <begin position="38"/>
        <end position="48"/>
    </location>
</feature>